<dbReference type="Proteomes" id="UP000831768">
    <property type="component" value="Chromosome"/>
</dbReference>
<dbReference type="AlphaFoldDB" id="A0A8U0A2X9"/>
<accession>A0A8U0A2X9</accession>
<evidence type="ECO:0000313" key="2">
    <source>
        <dbReference type="Proteomes" id="UP000831768"/>
    </source>
</evidence>
<dbReference type="KEGG" id="haad:MW046_01565"/>
<organism evidence="1 2">
    <name type="scientific">Halocatena salina</name>
    <dbReference type="NCBI Taxonomy" id="2934340"/>
    <lineage>
        <taxon>Archaea</taxon>
        <taxon>Methanobacteriati</taxon>
        <taxon>Methanobacteriota</taxon>
        <taxon>Stenosarchaea group</taxon>
        <taxon>Halobacteria</taxon>
        <taxon>Halobacteriales</taxon>
        <taxon>Natronomonadaceae</taxon>
        <taxon>Halocatena</taxon>
    </lineage>
</organism>
<name>A0A8U0A2X9_9EURY</name>
<dbReference type="EMBL" id="CP096019">
    <property type="protein sequence ID" value="UPM43149.1"/>
    <property type="molecule type" value="Genomic_DNA"/>
</dbReference>
<gene>
    <name evidence="1" type="ORF">MW046_01565</name>
</gene>
<sequence>MVREQSRRRFLQLAAAGATSVGISSVASRKSRAVPAIEGPSVIGQTGTIVASHSTPGQWQRVNFETPFALTPVVIMQPVGTRDSVPVSIRKVTRRGFEFTFTGQNGYRKDEPARVSYLAVARGVHELSGSLINAEAGFVAADTSLQTVSFDHSFAERPIVFAQSQTHSHQGAAAGSEQSITPQIDVTGSDQFSVRLQARGQHQRFKQSETVGYLAFEPGSGVLDPPMGASNQLLGRFEIATAQKSVMDPWHQLVFEHTYDQPILLAGVQTSPDAVSTRVANLNSENAAIRPAHEPNTDASDIPEHIGYAVFENEHLLYV</sequence>
<dbReference type="GeneID" id="71926694"/>
<dbReference type="InterPro" id="IPR006311">
    <property type="entry name" value="TAT_signal"/>
</dbReference>
<proteinExistence type="predicted"/>
<reference evidence="1" key="1">
    <citation type="submission" date="2022-04" db="EMBL/GenBank/DDBJ databases">
        <title>Halocatena sp. nov., isolated from a salt lake.</title>
        <authorList>
            <person name="Cui H.-L."/>
        </authorList>
    </citation>
    <scope>NUCLEOTIDE SEQUENCE</scope>
    <source>
        <strain evidence="1">AD-1</strain>
    </source>
</reference>
<dbReference type="Gene3D" id="2.60.40.2080">
    <property type="match status" value="1"/>
</dbReference>
<dbReference type="InterPro" id="IPR037221">
    <property type="entry name" value="H-type_lectin_dom_sf"/>
</dbReference>
<dbReference type="PROSITE" id="PS51318">
    <property type="entry name" value="TAT"/>
    <property type="match status" value="1"/>
</dbReference>
<keyword evidence="2" id="KW-1185">Reference proteome</keyword>
<protein>
    <submittedName>
        <fullName evidence="1">Twin-arginine translocation signal domain-containing protein</fullName>
    </submittedName>
</protein>
<dbReference type="InterPro" id="IPR019546">
    <property type="entry name" value="TAT_signal_bac_arc"/>
</dbReference>
<dbReference type="RefSeq" id="WP_247993817.1">
    <property type="nucleotide sequence ID" value="NZ_CP096019.1"/>
</dbReference>
<evidence type="ECO:0000313" key="1">
    <source>
        <dbReference type="EMBL" id="UPM43149.1"/>
    </source>
</evidence>
<dbReference type="NCBIfam" id="TIGR01409">
    <property type="entry name" value="TAT_signal_seq"/>
    <property type="match status" value="1"/>
</dbReference>